<dbReference type="Proteomes" id="UP000414136">
    <property type="component" value="Unassembled WGS sequence"/>
</dbReference>
<dbReference type="PANTHER" id="PTHR35936">
    <property type="entry name" value="MEMBRANE-BOUND LYTIC MUREIN TRANSGLYCOSYLASE F"/>
    <property type="match status" value="1"/>
</dbReference>
<accession>A0A5E5ARH1</accession>
<dbReference type="Gene3D" id="3.40.190.10">
    <property type="entry name" value="Periplasmic binding protein-like II"/>
    <property type="match status" value="2"/>
</dbReference>
<dbReference type="PANTHER" id="PTHR35936:SF19">
    <property type="entry name" value="AMINO-ACID-BINDING PROTEIN YXEM-RELATED"/>
    <property type="match status" value="1"/>
</dbReference>
<protein>
    <submittedName>
        <fullName evidence="4">ABC transporter substrate-binding protein</fullName>
    </submittedName>
</protein>
<reference evidence="4 5" key="1">
    <citation type="submission" date="2019-08" db="EMBL/GenBank/DDBJ databases">
        <authorList>
            <person name="Peeters C."/>
        </authorList>
    </citation>
    <scope>NUCLEOTIDE SEQUENCE [LARGE SCALE GENOMIC DNA]</scope>
    <source>
        <strain evidence="4 5">LMG 31118</strain>
    </source>
</reference>
<dbReference type="InterPro" id="IPR001638">
    <property type="entry name" value="Solute-binding_3/MltF_N"/>
</dbReference>
<evidence type="ECO:0000256" key="1">
    <source>
        <dbReference type="ARBA" id="ARBA00022729"/>
    </source>
</evidence>
<dbReference type="SMART" id="SM00062">
    <property type="entry name" value="PBPb"/>
    <property type="match status" value="1"/>
</dbReference>
<dbReference type="RefSeq" id="WP_150627560.1">
    <property type="nucleotide sequence ID" value="NZ_CABPSQ010000015.1"/>
</dbReference>
<name>A0A5E5ARH1_9BURK</name>
<feature type="chain" id="PRO_5022751388" evidence="2">
    <location>
        <begin position="30"/>
        <end position="288"/>
    </location>
</feature>
<gene>
    <name evidence="4" type="ORF">PCA31118_04921</name>
</gene>
<dbReference type="EMBL" id="CABPSQ010000015">
    <property type="protein sequence ID" value="VVE75123.1"/>
    <property type="molecule type" value="Genomic_DNA"/>
</dbReference>
<dbReference type="AlphaFoldDB" id="A0A5E5ARH1"/>
<proteinExistence type="predicted"/>
<dbReference type="SUPFAM" id="SSF53850">
    <property type="entry name" value="Periplasmic binding protein-like II"/>
    <property type="match status" value="1"/>
</dbReference>
<keyword evidence="1 2" id="KW-0732">Signal</keyword>
<evidence type="ECO:0000313" key="4">
    <source>
        <dbReference type="EMBL" id="VVE75123.1"/>
    </source>
</evidence>
<sequence length="288" mass="30639">MHKSFSLIRTLAATLTGSVALLTATSGWAQTADLLARIKANKEITIATEARYAPFESVENGKIVGYDADLMQYVLKALPDVKVKQLDLPFQGLLPGLDAKRFDIVVTAVTINKDRASHFAFTVPVADATTGVLVRAGDKAIATPTDLNGKTVGSQTGSAQLQALIALDKKLKADGGAGIKQIKQYVAFDEAYADLAVGRIDAVAQSVANLGPLMKARPGVFTILAQTIGPKTYFAWVGRKDADSASLVKLFSDGIARANRDGTMKQLQQKWFGSTMDVPADAVPEPTM</sequence>
<feature type="signal peptide" evidence="2">
    <location>
        <begin position="1"/>
        <end position="29"/>
    </location>
</feature>
<evidence type="ECO:0000256" key="2">
    <source>
        <dbReference type="SAM" id="SignalP"/>
    </source>
</evidence>
<dbReference type="OrthoDB" id="368476at2"/>
<dbReference type="Pfam" id="PF00497">
    <property type="entry name" value="SBP_bac_3"/>
    <property type="match status" value="1"/>
</dbReference>
<evidence type="ECO:0000313" key="5">
    <source>
        <dbReference type="Proteomes" id="UP000414136"/>
    </source>
</evidence>
<feature type="domain" description="Solute-binding protein family 3/N-terminal" evidence="3">
    <location>
        <begin position="43"/>
        <end position="275"/>
    </location>
</feature>
<keyword evidence="5" id="KW-1185">Reference proteome</keyword>
<evidence type="ECO:0000259" key="3">
    <source>
        <dbReference type="SMART" id="SM00062"/>
    </source>
</evidence>
<organism evidence="4 5">
    <name type="scientific">Pandoraea captiosa</name>
    <dbReference type="NCBI Taxonomy" id="2508302"/>
    <lineage>
        <taxon>Bacteria</taxon>
        <taxon>Pseudomonadati</taxon>
        <taxon>Pseudomonadota</taxon>
        <taxon>Betaproteobacteria</taxon>
        <taxon>Burkholderiales</taxon>
        <taxon>Burkholderiaceae</taxon>
        <taxon>Pandoraea</taxon>
    </lineage>
</organism>